<protein>
    <submittedName>
        <fullName evidence="6">11057_t:CDS:1</fullName>
    </submittedName>
</protein>
<dbReference type="OrthoDB" id="1470350at2759"/>
<keyword evidence="5" id="KW-0472">Membrane</keyword>
<keyword evidence="2 3" id="KW-0408">Iron</keyword>
<proteinExistence type="inferred from homology"/>
<dbReference type="Proteomes" id="UP000789739">
    <property type="component" value="Unassembled WGS sequence"/>
</dbReference>
<comment type="similarity">
    <text evidence="4">Belongs to the cytochrome P450 family.</text>
</comment>
<comment type="cofactor">
    <cofactor evidence="3">
        <name>heme</name>
        <dbReference type="ChEBI" id="CHEBI:30413"/>
    </cofactor>
</comment>
<keyword evidence="5" id="KW-0812">Transmembrane</keyword>
<dbReference type="InterPro" id="IPR002401">
    <property type="entry name" value="Cyt_P450_E_grp-I"/>
</dbReference>
<dbReference type="SUPFAM" id="SSF48264">
    <property type="entry name" value="Cytochrome P450"/>
    <property type="match status" value="1"/>
</dbReference>
<comment type="caution">
    <text evidence="6">The sequence shown here is derived from an EMBL/GenBank/DDBJ whole genome shotgun (WGS) entry which is preliminary data.</text>
</comment>
<keyword evidence="7" id="KW-1185">Reference proteome</keyword>
<dbReference type="AlphaFoldDB" id="A0A9N9EVN8"/>
<organism evidence="6 7">
    <name type="scientific">Paraglomus brasilianum</name>
    <dbReference type="NCBI Taxonomy" id="144538"/>
    <lineage>
        <taxon>Eukaryota</taxon>
        <taxon>Fungi</taxon>
        <taxon>Fungi incertae sedis</taxon>
        <taxon>Mucoromycota</taxon>
        <taxon>Glomeromycotina</taxon>
        <taxon>Glomeromycetes</taxon>
        <taxon>Paraglomerales</taxon>
        <taxon>Paraglomeraceae</taxon>
        <taxon>Paraglomus</taxon>
    </lineage>
</organism>
<dbReference type="EMBL" id="CAJVPI010000178">
    <property type="protein sequence ID" value="CAG8495653.1"/>
    <property type="molecule type" value="Genomic_DNA"/>
</dbReference>
<evidence type="ECO:0000313" key="7">
    <source>
        <dbReference type="Proteomes" id="UP000789739"/>
    </source>
</evidence>
<dbReference type="Pfam" id="PF00067">
    <property type="entry name" value="p450"/>
    <property type="match status" value="1"/>
</dbReference>
<dbReference type="GO" id="GO:0005506">
    <property type="term" value="F:iron ion binding"/>
    <property type="evidence" value="ECO:0007669"/>
    <property type="project" value="InterPro"/>
</dbReference>
<reference evidence="6" key="1">
    <citation type="submission" date="2021-06" db="EMBL/GenBank/DDBJ databases">
        <authorList>
            <person name="Kallberg Y."/>
            <person name="Tangrot J."/>
            <person name="Rosling A."/>
        </authorList>
    </citation>
    <scope>NUCLEOTIDE SEQUENCE</scope>
    <source>
        <strain evidence="6">BR232B</strain>
    </source>
</reference>
<keyword evidence="3 4" id="KW-0349">Heme</keyword>
<dbReference type="PANTHER" id="PTHR24301:SF2">
    <property type="entry name" value="THROMBOXANE-A SYNTHASE"/>
    <property type="match status" value="1"/>
</dbReference>
<feature type="binding site" description="axial binding residue" evidence="3">
    <location>
        <position position="466"/>
    </location>
    <ligand>
        <name>heme</name>
        <dbReference type="ChEBI" id="CHEBI:30413"/>
    </ligand>
    <ligandPart>
        <name>Fe</name>
        <dbReference type="ChEBI" id="CHEBI:18248"/>
    </ligandPart>
</feature>
<evidence type="ECO:0000313" key="6">
    <source>
        <dbReference type="EMBL" id="CAG8495653.1"/>
    </source>
</evidence>
<dbReference type="PRINTS" id="PR00463">
    <property type="entry name" value="EP450I"/>
</dbReference>
<dbReference type="GO" id="GO:0004497">
    <property type="term" value="F:monooxygenase activity"/>
    <property type="evidence" value="ECO:0007669"/>
    <property type="project" value="UniProtKB-KW"/>
</dbReference>
<gene>
    <name evidence="6" type="ORF">PBRASI_LOCUS2338</name>
</gene>
<dbReference type="InterPro" id="IPR017972">
    <property type="entry name" value="Cyt_P450_CS"/>
</dbReference>
<evidence type="ECO:0000256" key="1">
    <source>
        <dbReference type="ARBA" id="ARBA00022723"/>
    </source>
</evidence>
<evidence type="ECO:0000256" key="3">
    <source>
        <dbReference type="PIRSR" id="PIRSR602401-1"/>
    </source>
</evidence>
<keyword evidence="4" id="KW-0560">Oxidoreductase</keyword>
<name>A0A9N9EVN8_9GLOM</name>
<dbReference type="GO" id="GO:0020037">
    <property type="term" value="F:heme binding"/>
    <property type="evidence" value="ECO:0007669"/>
    <property type="project" value="InterPro"/>
</dbReference>
<dbReference type="InterPro" id="IPR036396">
    <property type="entry name" value="Cyt_P450_sf"/>
</dbReference>
<evidence type="ECO:0000256" key="4">
    <source>
        <dbReference type="RuleBase" id="RU000461"/>
    </source>
</evidence>
<dbReference type="PANTHER" id="PTHR24301">
    <property type="entry name" value="THROMBOXANE-A SYNTHASE"/>
    <property type="match status" value="1"/>
</dbReference>
<keyword evidence="1 3" id="KW-0479">Metal-binding</keyword>
<dbReference type="Gene3D" id="1.10.630.10">
    <property type="entry name" value="Cytochrome P450"/>
    <property type="match status" value="1"/>
</dbReference>
<dbReference type="PROSITE" id="PS00086">
    <property type="entry name" value="CYTOCHROME_P450"/>
    <property type="match status" value="1"/>
</dbReference>
<feature type="transmembrane region" description="Helical" evidence="5">
    <location>
        <begin position="12"/>
        <end position="34"/>
    </location>
</feature>
<sequence>MSLTSLIISLSFWDALTILWSFALIYTIKFYLLYFTRENPLPGPLPLPLVGNLLQLATAGDTSRWALQCQAKYGDMWEVYIGSSKYIWVARADLTEKIMDTSKTSNYFIRTSSNSGIDMLGISSSGLAFNEDKEKWFFNRKIVAQAITNTKFIKQITEWIQQEFVEMEGYLMELGFDEKAFNCSDWIRRLVTDTIFVASMNKYACTLASLYNSHNPSKPAPYSRETVAESDNFVHALRTYFSTLDFFLFMPDLIRTKTPFGRRQTKIYMNNLYWLHEALMKIIKGKKEEIKNEQSELRPDLLTLLATVNTPRDMTQKIKSTVEGPLTVEEIRTCLLDLLVAGIDTNPEVKKRLQNELDTIYGADPIRPITHEDLNKFVYIEAVIKETSRILPATALNIRTAERDDTIGGYPIKGGQQIIVSFAGIQHHPKHWPNPKQFNPDRFLEPNASKIEKHALPMFGGGLRICPGRHMAMAELKVVIAMIFRKYDLELATADTELKFKCDLVNHCSELMLRFKPRTKKAVH</sequence>
<dbReference type="GO" id="GO:0016705">
    <property type="term" value="F:oxidoreductase activity, acting on paired donors, with incorporation or reduction of molecular oxygen"/>
    <property type="evidence" value="ECO:0007669"/>
    <property type="project" value="InterPro"/>
</dbReference>
<evidence type="ECO:0000256" key="5">
    <source>
        <dbReference type="SAM" id="Phobius"/>
    </source>
</evidence>
<keyword evidence="4" id="KW-0503">Monooxygenase</keyword>
<dbReference type="PRINTS" id="PR00385">
    <property type="entry name" value="P450"/>
</dbReference>
<keyword evidence="5" id="KW-1133">Transmembrane helix</keyword>
<dbReference type="InterPro" id="IPR001128">
    <property type="entry name" value="Cyt_P450"/>
</dbReference>
<evidence type="ECO:0000256" key="2">
    <source>
        <dbReference type="ARBA" id="ARBA00023004"/>
    </source>
</evidence>
<accession>A0A9N9EVN8</accession>